<protein>
    <submittedName>
        <fullName evidence="1">APH(6) family putative aminoglycoside O-phosphotransferase</fullName>
    </submittedName>
</protein>
<accession>A0A9X8GTB2</accession>
<dbReference type="SUPFAM" id="SSF56112">
    <property type="entry name" value="Protein kinase-like (PK-like)"/>
    <property type="match status" value="1"/>
</dbReference>
<dbReference type="GO" id="GO:0019748">
    <property type="term" value="P:secondary metabolic process"/>
    <property type="evidence" value="ECO:0007669"/>
    <property type="project" value="InterPro"/>
</dbReference>
<dbReference type="Proteomes" id="UP000265619">
    <property type="component" value="Unassembled WGS sequence"/>
</dbReference>
<proteinExistence type="predicted"/>
<dbReference type="OrthoDB" id="3638028at2"/>
<evidence type="ECO:0000313" key="2">
    <source>
        <dbReference type="Proteomes" id="UP000265619"/>
    </source>
</evidence>
<organism evidence="1 2">
    <name type="scientific">Acidovorax cavernicola</name>
    <dbReference type="NCBI Taxonomy" id="1675792"/>
    <lineage>
        <taxon>Bacteria</taxon>
        <taxon>Pseudomonadati</taxon>
        <taxon>Pseudomonadota</taxon>
        <taxon>Betaproteobacteria</taxon>
        <taxon>Burkholderiales</taxon>
        <taxon>Comamonadaceae</taxon>
        <taxon>Acidovorax</taxon>
    </lineage>
</organism>
<name>A0A9X8GTB2_9BURK</name>
<sequence>MTLAHVFEPYLLRWNLDIDGEAFTSLSGRLLPVRHRGLPAMLKLSQEPEEQAGALLMAWWDGDGAAPVLAHEGEALLMARAQGTDSLAQRVERGEDDEATRILCAAAARLHAPRAKPPPSTLVPLARWFEALTASASGLGDIFEHSAHTARELLAAPRDVAVLHGDIHHGNVLDFGPAGWLAIDPKGLHGERGFDHANILCNPDGDSALVPGRFARRIDVIANATGIEQRRLLQWVLAWAGLSSVWMLEDDEPPGSTLEVARLAAAALGIAA</sequence>
<dbReference type="InterPro" id="IPR006748">
    <property type="entry name" value="NH2Glyco/OHUrea_AB-resist_kin"/>
</dbReference>
<dbReference type="RefSeq" id="WP_119557133.1">
    <property type="nucleotide sequence ID" value="NZ_QXMN01000045.1"/>
</dbReference>
<evidence type="ECO:0000313" key="1">
    <source>
        <dbReference type="EMBL" id="RIX75097.1"/>
    </source>
</evidence>
<dbReference type="InterPro" id="IPR011009">
    <property type="entry name" value="Kinase-like_dom_sf"/>
</dbReference>
<dbReference type="AlphaFoldDB" id="A0A9X8GTB2"/>
<dbReference type="Pfam" id="PF04655">
    <property type="entry name" value="APH_6_hur"/>
    <property type="match status" value="1"/>
</dbReference>
<comment type="caution">
    <text evidence="1">The sequence shown here is derived from an EMBL/GenBank/DDBJ whole genome shotgun (WGS) entry which is preliminary data.</text>
</comment>
<dbReference type="GO" id="GO:0016773">
    <property type="term" value="F:phosphotransferase activity, alcohol group as acceptor"/>
    <property type="evidence" value="ECO:0007669"/>
    <property type="project" value="InterPro"/>
</dbReference>
<gene>
    <name evidence="1" type="ORF">D3H34_25950</name>
</gene>
<reference evidence="1 2" key="1">
    <citation type="submission" date="2018-09" db="EMBL/GenBank/DDBJ databases">
        <title>Acidovorax cavernicola nov. sp. isolated from Gruta de las Maravillas (Aracena, Spain).</title>
        <authorList>
            <person name="Jurado V."/>
            <person name="Gutierrez-Patricio S."/>
            <person name="Gonzalez-Pimentel J.L."/>
            <person name="Miller A.Z."/>
            <person name="Laiz L."/>
            <person name="Saiz-Jimenez C."/>
        </authorList>
    </citation>
    <scope>NUCLEOTIDE SEQUENCE [LARGE SCALE GENOMIC DNA]</scope>
    <source>
        <strain evidence="1 2">1011MAR4D40.2</strain>
    </source>
</reference>
<dbReference type="EMBL" id="QXMN01000045">
    <property type="protein sequence ID" value="RIX75097.1"/>
    <property type="molecule type" value="Genomic_DNA"/>
</dbReference>
<keyword evidence="2" id="KW-1185">Reference proteome</keyword>